<dbReference type="PANTHER" id="PTHR11364">
    <property type="entry name" value="THIOSULFATE SULFERTANSFERASE"/>
    <property type="match status" value="1"/>
</dbReference>
<dbReference type="NCBIfam" id="NF008557">
    <property type="entry name" value="PRK11493.1"/>
    <property type="match status" value="1"/>
</dbReference>
<dbReference type="GO" id="GO:0005737">
    <property type="term" value="C:cytoplasm"/>
    <property type="evidence" value="ECO:0007669"/>
    <property type="project" value="UniProtKB-SubCell"/>
</dbReference>
<evidence type="ECO:0000313" key="12">
    <source>
        <dbReference type="Proteomes" id="UP000555546"/>
    </source>
</evidence>
<evidence type="ECO:0000313" key="11">
    <source>
        <dbReference type="EMBL" id="MBB5703463.1"/>
    </source>
</evidence>
<comment type="subcellular location">
    <subcellularLocation>
        <location evidence="1">Cytoplasm</location>
    </subcellularLocation>
</comment>
<evidence type="ECO:0000256" key="5">
    <source>
        <dbReference type="ARBA" id="ARBA00051793"/>
    </source>
</evidence>
<dbReference type="SMART" id="SM00450">
    <property type="entry name" value="RHOD"/>
    <property type="match status" value="2"/>
</dbReference>
<sequence length="284" mass="30662">MAVKSGFVVSRNWLKDRLGKPGIAIVDASWYLPAAGRDGQEEYNAAHIPGAVFFDQDEIANKQSGLPHTLPSPELFAHHVGAMGITANETVVVYDGPGMFSAPRVWWLFRIMGVENVFVLDGGFDGWRKAGYPVTKDATRVASTLFTPSFKEAAVVSFSEMREIVDGHSSQIADARAAGRFTGREAEPRPGMRSGHMPGARNVPVGTLSENGELKDLESLRRIFDEAGIDLEKPVVTSCGSGVTAAVISLALSSLGHRDNRLYDGSWSEWGSRQDTPVVTGDAE</sequence>
<dbReference type="EMBL" id="JACIJG010000014">
    <property type="protein sequence ID" value="MBB5703463.1"/>
    <property type="molecule type" value="Genomic_DNA"/>
</dbReference>
<dbReference type="PROSITE" id="PS00380">
    <property type="entry name" value="RHODANESE_1"/>
    <property type="match status" value="1"/>
</dbReference>
<dbReference type="GO" id="GO:0004792">
    <property type="term" value="F:thiosulfate-cyanide sulfurtransferase activity"/>
    <property type="evidence" value="ECO:0007669"/>
    <property type="project" value="InterPro"/>
</dbReference>
<dbReference type="PROSITE" id="PS50206">
    <property type="entry name" value="RHODANESE_3"/>
    <property type="match status" value="2"/>
</dbReference>
<feature type="domain" description="Rhodanese" evidence="10">
    <location>
        <begin position="19"/>
        <end position="136"/>
    </location>
</feature>
<dbReference type="PANTHER" id="PTHR11364:SF27">
    <property type="entry name" value="SULFURTRANSFERASE"/>
    <property type="match status" value="1"/>
</dbReference>
<gene>
    <name evidence="11" type="ORF">FHS76_003367</name>
</gene>
<dbReference type="InterPro" id="IPR036873">
    <property type="entry name" value="Rhodanese-like_dom_sf"/>
</dbReference>
<evidence type="ECO:0000259" key="10">
    <source>
        <dbReference type="PROSITE" id="PS50206"/>
    </source>
</evidence>
<keyword evidence="2" id="KW-0963">Cytoplasm</keyword>
<dbReference type="CDD" id="cd01449">
    <property type="entry name" value="TST_Repeat_2"/>
    <property type="match status" value="1"/>
</dbReference>
<dbReference type="Gene3D" id="3.40.250.10">
    <property type="entry name" value="Rhodanese-like domain"/>
    <property type="match status" value="2"/>
</dbReference>
<keyword evidence="11" id="KW-0670">Pyruvate</keyword>
<dbReference type="EC" id="2.8.1.2" evidence="6"/>
<dbReference type="InterPro" id="IPR001763">
    <property type="entry name" value="Rhodanese-like_dom"/>
</dbReference>
<dbReference type="Proteomes" id="UP000555546">
    <property type="component" value="Unassembled WGS sequence"/>
</dbReference>
<dbReference type="GO" id="GO:0016784">
    <property type="term" value="F:3-mercaptopyruvate sulfurtransferase activity"/>
    <property type="evidence" value="ECO:0007669"/>
    <property type="project" value="UniProtKB-EC"/>
</dbReference>
<feature type="domain" description="Rhodanese" evidence="10">
    <location>
        <begin position="166"/>
        <end position="279"/>
    </location>
</feature>
<evidence type="ECO:0000256" key="4">
    <source>
        <dbReference type="ARBA" id="ARBA00022737"/>
    </source>
</evidence>
<dbReference type="AlphaFoldDB" id="A0A7W9AZI2"/>
<feature type="region of interest" description="Disordered" evidence="9">
    <location>
        <begin position="184"/>
        <end position="207"/>
    </location>
</feature>
<evidence type="ECO:0000256" key="8">
    <source>
        <dbReference type="ARBA" id="ARBA00078354"/>
    </source>
</evidence>
<evidence type="ECO:0000256" key="3">
    <source>
        <dbReference type="ARBA" id="ARBA00022679"/>
    </source>
</evidence>
<evidence type="ECO:0000256" key="7">
    <source>
        <dbReference type="ARBA" id="ARBA00070833"/>
    </source>
</evidence>
<evidence type="ECO:0000256" key="6">
    <source>
        <dbReference type="ARBA" id="ARBA00066832"/>
    </source>
</evidence>
<comment type="caution">
    <text evidence="11">The sequence shown here is derived from an EMBL/GenBank/DDBJ whole genome shotgun (WGS) entry which is preliminary data.</text>
</comment>
<evidence type="ECO:0000256" key="2">
    <source>
        <dbReference type="ARBA" id="ARBA00022490"/>
    </source>
</evidence>
<comment type="catalytic activity">
    <reaction evidence="5">
        <text>2-oxo-3-sulfanylpropanoate + [thioredoxin]-dithiol = [thioredoxin]-disulfide + hydrogen sulfide + pyruvate + H(+)</text>
        <dbReference type="Rhea" id="RHEA:21740"/>
        <dbReference type="Rhea" id="RHEA-COMP:10698"/>
        <dbReference type="Rhea" id="RHEA-COMP:10700"/>
        <dbReference type="ChEBI" id="CHEBI:15361"/>
        <dbReference type="ChEBI" id="CHEBI:15378"/>
        <dbReference type="ChEBI" id="CHEBI:29919"/>
        <dbReference type="ChEBI" id="CHEBI:29950"/>
        <dbReference type="ChEBI" id="CHEBI:50058"/>
        <dbReference type="ChEBI" id="CHEBI:57678"/>
        <dbReference type="EC" id="2.8.1.2"/>
    </reaction>
    <physiologicalReaction direction="left-to-right" evidence="5">
        <dbReference type="Rhea" id="RHEA:21741"/>
    </physiologicalReaction>
</comment>
<protein>
    <recommendedName>
        <fullName evidence="7">3-mercaptopyruvate sulfurtransferase</fullName>
        <ecNumber evidence="6">2.8.1.2</ecNumber>
    </recommendedName>
    <alternativeName>
        <fullName evidence="8">Rhodanese-like protein</fullName>
    </alternativeName>
</protein>
<evidence type="ECO:0000256" key="1">
    <source>
        <dbReference type="ARBA" id="ARBA00004496"/>
    </source>
</evidence>
<name>A0A7W9AZI2_9HYPH</name>
<dbReference type="FunFam" id="3.40.250.10:FF:000015">
    <property type="entry name" value="Sulfurtransferase"/>
    <property type="match status" value="1"/>
</dbReference>
<accession>A0A7W9AZI2</accession>
<evidence type="ECO:0000256" key="9">
    <source>
        <dbReference type="SAM" id="MobiDB-lite"/>
    </source>
</evidence>
<keyword evidence="3 11" id="KW-0808">Transferase</keyword>
<keyword evidence="12" id="KW-1185">Reference proteome</keyword>
<dbReference type="InterPro" id="IPR001307">
    <property type="entry name" value="Thiosulphate_STrfase_CS"/>
</dbReference>
<dbReference type="InterPro" id="IPR045078">
    <property type="entry name" value="TST/MPST-like"/>
</dbReference>
<dbReference type="FunFam" id="3.40.250.10:FF:000001">
    <property type="entry name" value="Sulfurtransferase"/>
    <property type="match status" value="1"/>
</dbReference>
<keyword evidence="4" id="KW-0677">Repeat</keyword>
<dbReference type="CDD" id="cd01448">
    <property type="entry name" value="TST_Repeat_1"/>
    <property type="match status" value="1"/>
</dbReference>
<organism evidence="11 12">
    <name type="scientific">Brucella daejeonensis</name>
    <dbReference type="NCBI Taxonomy" id="659015"/>
    <lineage>
        <taxon>Bacteria</taxon>
        <taxon>Pseudomonadati</taxon>
        <taxon>Pseudomonadota</taxon>
        <taxon>Alphaproteobacteria</taxon>
        <taxon>Hyphomicrobiales</taxon>
        <taxon>Brucellaceae</taxon>
        <taxon>Brucella/Ochrobactrum group</taxon>
        <taxon>Brucella</taxon>
    </lineage>
</organism>
<reference evidence="11 12" key="1">
    <citation type="submission" date="2020-08" db="EMBL/GenBank/DDBJ databases">
        <title>Genomic Encyclopedia of Type Strains, Phase IV (KMG-IV): sequencing the most valuable type-strain genomes for metagenomic binning, comparative biology and taxonomic classification.</title>
        <authorList>
            <person name="Goeker M."/>
        </authorList>
    </citation>
    <scope>NUCLEOTIDE SEQUENCE [LARGE SCALE GENOMIC DNA]</scope>
    <source>
        <strain evidence="11 12">DSM 26944</strain>
    </source>
</reference>
<dbReference type="SUPFAM" id="SSF52821">
    <property type="entry name" value="Rhodanese/Cell cycle control phosphatase"/>
    <property type="match status" value="2"/>
</dbReference>
<dbReference type="RefSeq" id="WP_183655182.1">
    <property type="nucleotide sequence ID" value="NZ_JACIJG010000014.1"/>
</dbReference>
<proteinExistence type="predicted"/>
<dbReference type="Pfam" id="PF00581">
    <property type="entry name" value="Rhodanese"/>
    <property type="match status" value="2"/>
</dbReference>